<name>A0ABQ3I5F5_9BACT</name>
<keyword evidence="4" id="KW-1185">Reference proteome</keyword>
<comment type="caution">
    <text evidence="3">The sequence shown here is derived from an EMBL/GenBank/DDBJ whole genome shotgun (WGS) entry which is preliminary data.</text>
</comment>
<feature type="compositionally biased region" description="Basic and acidic residues" evidence="1">
    <location>
        <begin position="65"/>
        <end position="78"/>
    </location>
</feature>
<keyword evidence="2" id="KW-0812">Transmembrane</keyword>
<gene>
    <name evidence="3" type="ORF">GCM10011340_08460</name>
</gene>
<organism evidence="3 4">
    <name type="scientific">Roseivirga thermotolerans</name>
    <dbReference type="NCBI Taxonomy" id="1758176"/>
    <lineage>
        <taxon>Bacteria</taxon>
        <taxon>Pseudomonadati</taxon>
        <taxon>Bacteroidota</taxon>
        <taxon>Cytophagia</taxon>
        <taxon>Cytophagales</taxon>
        <taxon>Roseivirgaceae</taxon>
        <taxon>Roseivirga</taxon>
    </lineage>
</organism>
<accession>A0ABQ3I5F5</accession>
<evidence type="ECO:0000313" key="3">
    <source>
        <dbReference type="EMBL" id="GHE55965.1"/>
    </source>
</evidence>
<reference evidence="4" key="1">
    <citation type="journal article" date="2019" name="Int. J. Syst. Evol. Microbiol.">
        <title>The Global Catalogue of Microorganisms (GCM) 10K type strain sequencing project: providing services to taxonomists for standard genome sequencing and annotation.</title>
        <authorList>
            <consortium name="The Broad Institute Genomics Platform"/>
            <consortium name="The Broad Institute Genome Sequencing Center for Infectious Disease"/>
            <person name="Wu L."/>
            <person name="Ma J."/>
        </authorList>
    </citation>
    <scope>NUCLEOTIDE SEQUENCE [LARGE SCALE GENOMIC DNA]</scope>
    <source>
        <strain evidence="4">CGMCC 1.15111</strain>
    </source>
</reference>
<keyword evidence="2" id="KW-0472">Membrane</keyword>
<sequence>MGSLYYDLILSGLTYVLLTYLTFTLMRRRKRSDSNGDEGGINWEEGPQIDLPPGVVWPTGPPDSEPPKKQLKKEELVY</sequence>
<evidence type="ECO:0000256" key="1">
    <source>
        <dbReference type="SAM" id="MobiDB-lite"/>
    </source>
</evidence>
<keyword evidence="2" id="KW-1133">Transmembrane helix</keyword>
<protein>
    <submittedName>
        <fullName evidence="3">Uncharacterized protein</fullName>
    </submittedName>
</protein>
<evidence type="ECO:0000256" key="2">
    <source>
        <dbReference type="SAM" id="Phobius"/>
    </source>
</evidence>
<proteinExistence type="predicted"/>
<dbReference type="EMBL" id="BNAG01000001">
    <property type="protein sequence ID" value="GHE55965.1"/>
    <property type="molecule type" value="Genomic_DNA"/>
</dbReference>
<feature type="region of interest" description="Disordered" evidence="1">
    <location>
        <begin position="30"/>
        <end position="78"/>
    </location>
</feature>
<evidence type="ECO:0000313" key="4">
    <source>
        <dbReference type="Proteomes" id="UP000658258"/>
    </source>
</evidence>
<dbReference type="Proteomes" id="UP000658258">
    <property type="component" value="Unassembled WGS sequence"/>
</dbReference>
<feature type="transmembrane region" description="Helical" evidence="2">
    <location>
        <begin position="6"/>
        <end position="26"/>
    </location>
</feature>
<dbReference type="RefSeq" id="WP_189628933.1">
    <property type="nucleotide sequence ID" value="NZ_BNAG01000001.1"/>
</dbReference>